<reference evidence="1" key="1">
    <citation type="submission" date="2021-08" db="EMBL/GenBank/DDBJ databases">
        <authorList>
            <person name="Stevens D.C."/>
        </authorList>
    </citation>
    <scope>NUCLEOTIDE SEQUENCE</scope>
    <source>
        <strain evidence="1">DSM 53165</strain>
    </source>
</reference>
<organism evidence="1 2">
    <name type="scientific">Nannocystis pusilla</name>
    <dbReference type="NCBI Taxonomy" id="889268"/>
    <lineage>
        <taxon>Bacteria</taxon>
        <taxon>Pseudomonadati</taxon>
        <taxon>Myxococcota</taxon>
        <taxon>Polyangia</taxon>
        <taxon>Nannocystales</taxon>
        <taxon>Nannocystaceae</taxon>
        <taxon>Nannocystis</taxon>
    </lineage>
</organism>
<sequence length="216" mass="23192">MRTTLILAGLVGLAISPTACKRTSDSNAPTGECGGMCGRGTRCDGNACVVDYSQDICTSQAVVQEEVPMRPPITSWGECTLDRNQLPKKFRPVDDSQIAQFDPNRPRVMDWSAGEEQLNEPVLNANMREVEYAINECLAVAACYNNGSLKGGRLDLMISLVGKTGKADAVSVTASSDLTVFGIVPCVRKAIADHQFPTYNGPPMTVKYNIEIGGTD</sequence>
<dbReference type="Proteomes" id="UP001139031">
    <property type="component" value="Unassembled WGS sequence"/>
</dbReference>
<dbReference type="EMBL" id="JAIRAU010000001">
    <property type="protein sequence ID" value="MBZ5708333.1"/>
    <property type="molecule type" value="Genomic_DNA"/>
</dbReference>
<evidence type="ECO:0000313" key="2">
    <source>
        <dbReference type="Proteomes" id="UP001139031"/>
    </source>
</evidence>
<accession>A0ABS7TJG0</accession>
<evidence type="ECO:0000313" key="1">
    <source>
        <dbReference type="EMBL" id="MBZ5708333.1"/>
    </source>
</evidence>
<name>A0ABS7TJG0_9BACT</name>
<evidence type="ECO:0008006" key="3">
    <source>
        <dbReference type="Google" id="ProtNLM"/>
    </source>
</evidence>
<comment type="caution">
    <text evidence="1">The sequence shown here is derived from an EMBL/GenBank/DDBJ whole genome shotgun (WGS) entry which is preliminary data.</text>
</comment>
<gene>
    <name evidence="1" type="ORF">K7C98_03625</name>
</gene>
<keyword evidence="2" id="KW-1185">Reference proteome</keyword>
<proteinExistence type="predicted"/>
<dbReference type="RefSeq" id="WP_224190083.1">
    <property type="nucleotide sequence ID" value="NZ_JAIRAU010000001.1"/>
</dbReference>
<protein>
    <recommendedName>
        <fullName evidence="3">AgmX/PglI C-terminal domain-containing protein</fullName>
    </recommendedName>
</protein>